<sequence>MCMPSYRFPLTRACRTATSACRAPLLGLIRMPTYYSHIWV</sequence>
<dbReference type="EMBL" id="BK014717">
    <property type="protein sequence ID" value="DAD69264.1"/>
    <property type="molecule type" value="Genomic_DNA"/>
</dbReference>
<organism evidence="1">
    <name type="scientific">Myoviridae sp. cte0t5</name>
    <dbReference type="NCBI Taxonomy" id="2823549"/>
    <lineage>
        <taxon>Viruses</taxon>
        <taxon>Duplodnaviria</taxon>
        <taxon>Heunggongvirae</taxon>
        <taxon>Uroviricota</taxon>
        <taxon>Caudoviricetes</taxon>
    </lineage>
</organism>
<accession>A0A8S5LHB3</accession>
<evidence type="ECO:0000313" key="1">
    <source>
        <dbReference type="EMBL" id="DAD69264.1"/>
    </source>
</evidence>
<protein>
    <submittedName>
        <fullName evidence="1">Uncharacterized protein</fullName>
    </submittedName>
</protein>
<name>A0A8S5LHB3_9CAUD</name>
<reference evidence="1" key="1">
    <citation type="journal article" date="2021" name="Proc. Natl. Acad. Sci. U.S.A.">
        <title>A Catalog of Tens of Thousands of Viruses from Human Metagenomes Reveals Hidden Associations with Chronic Diseases.</title>
        <authorList>
            <person name="Tisza M.J."/>
            <person name="Buck C.B."/>
        </authorList>
    </citation>
    <scope>NUCLEOTIDE SEQUENCE</scope>
    <source>
        <strain evidence="1">Cte0t5</strain>
    </source>
</reference>
<proteinExistence type="predicted"/>